<comment type="similarity">
    <text evidence="1">Belongs to the eukaryotic ribosomal protein P1/P2 family.</text>
</comment>
<dbReference type="Gene3D" id="1.10.10.1410">
    <property type="match status" value="1"/>
</dbReference>
<dbReference type="GO" id="GO:1990904">
    <property type="term" value="C:ribonucleoprotein complex"/>
    <property type="evidence" value="ECO:0007669"/>
    <property type="project" value="UniProtKB-KW"/>
</dbReference>
<dbReference type="OrthoDB" id="67700at2759"/>
<dbReference type="Pfam" id="PF00428">
    <property type="entry name" value="Ribosomal_60s"/>
    <property type="match status" value="1"/>
</dbReference>
<feature type="compositionally biased region" description="Pro residues" evidence="6">
    <location>
        <begin position="616"/>
        <end position="633"/>
    </location>
</feature>
<dbReference type="HAMAP" id="MF_01478">
    <property type="entry name" value="Ribosomal_L12_arch"/>
    <property type="match status" value="1"/>
</dbReference>
<feature type="domain" description="C2" evidence="7">
    <location>
        <begin position="25"/>
        <end position="146"/>
    </location>
</feature>
<feature type="compositionally biased region" description="Basic and acidic residues" evidence="6">
    <location>
        <begin position="547"/>
        <end position="565"/>
    </location>
</feature>
<dbReference type="CDD" id="cd00051">
    <property type="entry name" value="EFh"/>
    <property type="match status" value="1"/>
</dbReference>
<dbReference type="SMART" id="SM00239">
    <property type="entry name" value="C2"/>
    <property type="match status" value="2"/>
</dbReference>
<dbReference type="GO" id="GO:0005840">
    <property type="term" value="C:ribosome"/>
    <property type="evidence" value="ECO:0007669"/>
    <property type="project" value="UniProtKB-KW"/>
</dbReference>
<accession>A0A165CXZ6</accession>
<dbReference type="GO" id="GO:0003735">
    <property type="term" value="F:structural constituent of ribosome"/>
    <property type="evidence" value="ECO:0007669"/>
    <property type="project" value="InterPro"/>
</dbReference>
<dbReference type="InterPro" id="IPR011992">
    <property type="entry name" value="EF-hand-dom_pair"/>
</dbReference>
<dbReference type="InterPro" id="IPR000008">
    <property type="entry name" value="C2_dom"/>
</dbReference>
<dbReference type="InParanoid" id="A0A165CXZ6"/>
<evidence type="ECO:0000256" key="5">
    <source>
        <dbReference type="ARBA" id="ARBA00023274"/>
    </source>
</evidence>
<keyword evidence="3" id="KW-0106">Calcium</keyword>
<protein>
    <recommendedName>
        <fullName evidence="11">Calmodulin</fullName>
    </recommendedName>
</protein>
<feature type="compositionally biased region" description="Acidic residues" evidence="6">
    <location>
        <begin position="230"/>
        <end position="241"/>
    </location>
</feature>
<dbReference type="CDD" id="cd00030">
    <property type="entry name" value="C2"/>
    <property type="match status" value="1"/>
</dbReference>
<dbReference type="FunFam" id="1.10.10.1410:FF:000002">
    <property type="entry name" value="60S acidic ribosomal protein P2"/>
    <property type="match status" value="1"/>
</dbReference>
<evidence type="ECO:0000256" key="2">
    <source>
        <dbReference type="ARBA" id="ARBA00022723"/>
    </source>
</evidence>
<dbReference type="InterPro" id="IPR038716">
    <property type="entry name" value="P1/P2_N_sf"/>
</dbReference>
<keyword evidence="4" id="KW-0689">Ribosomal protein</keyword>
<evidence type="ECO:0000256" key="3">
    <source>
        <dbReference type="ARBA" id="ARBA00022837"/>
    </source>
</evidence>
<organism evidence="9 10">
    <name type="scientific">Exidia glandulosa HHB12029</name>
    <dbReference type="NCBI Taxonomy" id="1314781"/>
    <lineage>
        <taxon>Eukaryota</taxon>
        <taxon>Fungi</taxon>
        <taxon>Dikarya</taxon>
        <taxon>Basidiomycota</taxon>
        <taxon>Agaricomycotina</taxon>
        <taxon>Agaricomycetes</taxon>
        <taxon>Auriculariales</taxon>
        <taxon>Exidiaceae</taxon>
        <taxon>Exidia</taxon>
    </lineage>
</organism>
<proteinExistence type="inferred from homology"/>
<dbReference type="EMBL" id="KV426273">
    <property type="protein sequence ID" value="KZV83403.1"/>
    <property type="molecule type" value="Genomic_DNA"/>
</dbReference>
<dbReference type="PANTHER" id="PTHR45911">
    <property type="entry name" value="C2 DOMAIN-CONTAINING PROTEIN"/>
    <property type="match status" value="1"/>
</dbReference>
<evidence type="ECO:0008006" key="11">
    <source>
        <dbReference type="Google" id="ProtNLM"/>
    </source>
</evidence>
<evidence type="ECO:0000313" key="10">
    <source>
        <dbReference type="Proteomes" id="UP000077266"/>
    </source>
</evidence>
<dbReference type="Pfam" id="PF00168">
    <property type="entry name" value="C2"/>
    <property type="match status" value="2"/>
</dbReference>
<dbReference type="PROSITE" id="PS50222">
    <property type="entry name" value="EF_HAND_2"/>
    <property type="match status" value="1"/>
</dbReference>
<sequence length="775" mass="83007">MSTSESPKKRFSLRRTLSKRFSSHRGDRRQVTPLPDEKPVLVLRVQVLGCKGLEAADWNGKSDPYVVATFQRQRQKTPVIQKNLNPTWNAKDATFDFPIYQSVAERLGTLLELVVWDKDMLSKDYLAELPLACSEWFAHNGGPAAYDFASPKNKPFWLDLQSSRSTKEAKGSINVKLGLVSPPGTKNIDFATLYALLVKKSRGDIFSASAMQGIGTVGEGGSGHLPVNEDSSDEESDGEDDASAKTLVKSWPSFRLNWEGTKIDYSFSQHKEIAGILLLEVKSAADLPKQKDLGKSGIECDPCAVINFGKRTARTRVIRHTLEPEWNERLILIVPADGTHSKISLSVLNWDTISGEDTLGETTLDVSAVFADAPKADAKTGLFPPEASIGAGMKEFKLPLTVPKDAGFEMKGAPVLVVSAKFEHHAAFRQRFWRAHLHEFDKDKSGTFSRKEVIAFLRDLGIHLDASKIDELFVSSGKNTHGDQLTLEEAVIALETLIGVPRPTDAPKAKEPEPAAEAPAPVVAEEVVTSPVVEQPTTAGAADGLFEEEKVPKTEDSWIQVKDEQPAPASAPEKEVPAEVVEVVPPTEVSPPKSIIDAKTEKDGAPAPSTDHTPPHEPSPVPEPTIEAPPPTKPGRGKKPEKKAAAAGVQPKPPARRGVSAAEAERAASYAALVLADARLEITAERIVALLNASGIELEMFWASVFERACAGKDVGSMLLNVGASGAGAGASGGGQTSVAANGDAGGEGAKSEEARAAAAPAEESDEDMGFGLFD</sequence>
<dbReference type="AlphaFoldDB" id="A0A165CXZ6"/>
<evidence type="ECO:0000256" key="1">
    <source>
        <dbReference type="ARBA" id="ARBA00005436"/>
    </source>
</evidence>
<reference evidence="9 10" key="1">
    <citation type="journal article" date="2016" name="Mol. Biol. Evol.">
        <title>Comparative Genomics of Early-Diverging Mushroom-Forming Fungi Provides Insights into the Origins of Lignocellulose Decay Capabilities.</title>
        <authorList>
            <person name="Nagy L.G."/>
            <person name="Riley R."/>
            <person name="Tritt A."/>
            <person name="Adam C."/>
            <person name="Daum C."/>
            <person name="Floudas D."/>
            <person name="Sun H."/>
            <person name="Yadav J.S."/>
            <person name="Pangilinan J."/>
            <person name="Larsson K.H."/>
            <person name="Matsuura K."/>
            <person name="Barry K."/>
            <person name="Labutti K."/>
            <person name="Kuo R."/>
            <person name="Ohm R.A."/>
            <person name="Bhattacharya S.S."/>
            <person name="Shirouzu T."/>
            <person name="Yoshinaga Y."/>
            <person name="Martin F.M."/>
            <person name="Grigoriev I.V."/>
            <person name="Hibbett D.S."/>
        </authorList>
    </citation>
    <scope>NUCLEOTIDE SEQUENCE [LARGE SCALE GENOMIC DNA]</scope>
    <source>
        <strain evidence="9 10">HHB12029</strain>
    </source>
</reference>
<dbReference type="InterPro" id="IPR027534">
    <property type="entry name" value="Ribosomal_P1/P2"/>
</dbReference>
<dbReference type="GO" id="GO:0016020">
    <property type="term" value="C:membrane"/>
    <property type="evidence" value="ECO:0007669"/>
    <property type="project" value="TreeGrafter"/>
</dbReference>
<dbReference type="PROSITE" id="PS50004">
    <property type="entry name" value="C2"/>
    <property type="match status" value="2"/>
</dbReference>
<feature type="region of interest" description="Disordered" evidence="6">
    <location>
        <begin position="730"/>
        <end position="775"/>
    </location>
</feature>
<feature type="compositionally biased region" description="Low complexity" evidence="6">
    <location>
        <begin position="578"/>
        <end position="594"/>
    </location>
</feature>
<dbReference type="Proteomes" id="UP000077266">
    <property type="component" value="Unassembled WGS sequence"/>
</dbReference>
<dbReference type="CDD" id="cd05831">
    <property type="entry name" value="Ribosomal_P1"/>
    <property type="match status" value="1"/>
</dbReference>
<keyword evidence="10" id="KW-1185">Reference proteome</keyword>
<evidence type="ECO:0000259" key="8">
    <source>
        <dbReference type="PROSITE" id="PS50222"/>
    </source>
</evidence>
<dbReference type="Gene3D" id="2.60.40.150">
    <property type="entry name" value="C2 domain"/>
    <property type="match status" value="2"/>
</dbReference>
<keyword evidence="2" id="KW-0479">Metal-binding</keyword>
<dbReference type="GO" id="GO:0005509">
    <property type="term" value="F:calcium ion binding"/>
    <property type="evidence" value="ECO:0007669"/>
    <property type="project" value="InterPro"/>
</dbReference>
<evidence type="ECO:0000256" key="4">
    <source>
        <dbReference type="ARBA" id="ARBA00022980"/>
    </source>
</evidence>
<gene>
    <name evidence="9" type="ORF">EXIGLDRAFT_701460</name>
</gene>
<evidence type="ECO:0000313" key="9">
    <source>
        <dbReference type="EMBL" id="KZV83403.1"/>
    </source>
</evidence>
<evidence type="ECO:0000256" key="6">
    <source>
        <dbReference type="SAM" id="MobiDB-lite"/>
    </source>
</evidence>
<dbReference type="SUPFAM" id="SSF47473">
    <property type="entry name" value="EF-hand"/>
    <property type="match status" value="1"/>
</dbReference>
<feature type="domain" description="C2" evidence="7">
    <location>
        <begin position="258"/>
        <end position="380"/>
    </location>
</feature>
<dbReference type="SUPFAM" id="SSF49562">
    <property type="entry name" value="C2 domain (Calcium/lipid-binding domain, CaLB)"/>
    <property type="match status" value="2"/>
</dbReference>
<dbReference type="GO" id="GO:0006414">
    <property type="term" value="P:translational elongation"/>
    <property type="evidence" value="ECO:0007669"/>
    <property type="project" value="InterPro"/>
</dbReference>
<dbReference type="Gene3D" id="1.10.238.10">
    <property type="entry name" value="EF-hand"/>
    <property type="match status" value="1"/>
</dbReference>
<dbReference type="STRING" id="1314781.A0A165CXZ6"/>
<dbReference type="InterPro" id="IPR035892">
    <property type="entry name" value="C2_domain_sf"/>
</dbReference>
<feature type="region of interest" description="Disordered" evidence="6">
    <location>
        <begin position="534"/>
        <end position="660"/>
    </location>
</feature>
<feature type="domain" description="EF-hand" evidence="8">
    <location>
        <begin position="428"/>
        <end position="463"/>
    </location>
</feature>
<feature type="region of interest" description="Disordered" evidence="6">
    <location>
        <begin position="217"/>
        <end position="243"/>
    </location>
</feature>
<evidence type="ECO:0000259" key="7">
    <source>
        <dbReference type="PROSITE" id="PS50004"/>
    </source>
</evidence>
<name>A0A165CXZ6_EXIGL</name>
<dbReference type="PANTHER" id="PTHR45911:SF4">
    <property type="entry name" value="MULTIPLE C2 AND TRANSMEMBRANE DOMAIN-CONTAINING PROTEIN"/>
    <property type="match status" value="1"/>
</dbReference>
<dbReference type="InterPro" id="IPR002048">
    <property type="entry name" value="EF_hand_dom"/>
</dbReference>
<keyword evidence="5" id="KW-0687">Ribonucleoprotein</keyword>